<reference evidence="2" key="1">
    <citation type="submission" date="2022-09" db="EMBL/GenBank/DDBJ databases">
        <title>Fusarium specimens isolated from Avocado Roots.</title>
        <authorList>
            <person name="Stajich J."/>
            <person name="Roper C."/>
            <person name="Heimlech-Rivalta G."/>
        </authorList>
    </citation>
    <scope>NUCLEOTIDE SEQUENCE</scope>
    <source>
        <strain evidence="2">A02</strain>
    </source>
</reference>
<dbReference type="EMBL" id="JAOQAV010000039">
    <property type="protein sequence ID" value="KAJ4181640.1"/>
    <property type="molecule type" value="Genomic_DNA"/>
</dbReference>
<comment type="caution">
    <text evidence="2">The sequence shown here is derived from an EMBL/GenBank/DDBJ whole genome shotgun (WGS) entry which is preliminary data.</text>
</comment>
<evidence type="ECO:0000313" key="2">
    <source>
        <dbReference type="EMBL" id="KAJ4181640.1"/>
    </source>
</evidence>
<accession>A0A9W8R023</accession>
<evidence type="ECO:0000313" key="3">
    <source>
        <dbReference type="Proteomes" id="UP001152087"/>
    </source>
</evidence>
<keyword evidence="3" id="KW-1185">Reference proteome</keyword>
<dbReference type="Proteomes" id="UP001152087">
    <property type="component" value="Unassembled WGS sequence"/>
</dbReference>
<protein>
    <submittedName>
        <fullName evidence="2">Uncharacterized protein</fullName>
    </submittedName>
</protein>
<name>A0A9W8R023_9HYPO</name>
<sequence length="189" mass="21484">MFEGWRNYSHVKLLETRMIQKGDDDIFLASRRDPGGKHHWKLTEGMAMSCIKVLFHEFRDTGATVRKIVSGENQETPEPQSGADVTQPTQAMIEATSEPKRMVQATHQVENVAKAAISTSEASKLTEEQIKKRDSNQKDAEREKQAVQKAIKRMSKCEQRFDWDRVARGYRCQGGTHFVSDAEVADAMR</sequence>
<evidence type="ECO:0000256" key="1">
    <source>
        <dbReference type="SAM" id="MobiDB-lite"/>
    </source>
</evidence>
<organism evidence="2 3">
    <name type="scientific">Fusarium falciforme</name>
    <dbReference type="NCBI Taxonomy" id="195108"/>
    <lineage>
        <taxon>Eukaryota</taxon>
        <taxon>Fungi</taxon>
        <taxon>Dikarya</taxon>
        <taxon>Ascomycota</taxon>
        <taxon>Pezizomycotina</taxon>
        <taxon>Sordariomycetes</taxon>
        <taxon>Hypocreomycetidae</taxon>
        <taxon>Hypocreales</taxon>
        <taxon>Nectriaceae</taxon>
        <taxon>Fusarium</taxon>
        <taxon>Fusarium solani species complex</taxon>
    </lineage>
</organism>
<feature type="region of interest" description="Disordered" evidence="1">
    <location>
        <begin position="118"/>
        <end position="142"/>
    </location>
</feature>
<feature type="compositionally biased region" description="Basic and acidic residues" evidence="1">
    <location>
        <begin position="124"/>
        <end position="142"/>
    </location>
</feature>
<proteinExistence type="predicted"/>
<gene>
    <name evidence="2" type="ORF">NW755_010909</name>
</gene>
<dbReference type="AlphaFoldDB" id="A0A9W8R023"/>